<sequence>MKKKRIYRIAVIIAAIYCLVGAGLYFLQEKIFFHPEAVAAGIRYSFPEPHTETDLTFDDEGSVHLVQFNVPDSLNKGLVLYFPGNMKNVTHYARFVPAFTKKGYAVWMPDYPGFGKSTVPLSEAALYEMSLQIYKLARTHYRPDQIIIYGKSIGTGIASQLASVRDCRKLILETPYNSIASLAKPYLWMYPYSSSLLHFQFPTCDYLLKVTAPVTVFHGTADRLIPYSNAAMLKQAFKPGDEFITIEGGDHVNLNSYPLMQHKLDSLLMQ</sequence>
<proteinExistence type="predicted"/>
<dbReference type="OrthoDB" id="9777090at2"/>
<dbReference type="RefSeq" id="WP_078829823.1">
    <property type="nucleotide sequence ID" value="NZ_FUWH01000001.1"/>
</dbReference>
<protein>
    <recommendedName>
        <fullName evidence="2">AB hydrolase-1 domain-containing protein</fullName>
    </recommendedName>
</protein>
<dbReference type="PANTHER" id="PTHR12277:SF81">
    <property type="entry name" value="PROTEIN ABHD13"/>
    <property type="match status" value="1"/>
</dbReference>
<keyword evidence="1" id="KW-0472">Membrane</keyword>
<feature type="transmembrane region" description="Helical" evidence="1">
    <location>
        <begin position="7"/>
        <end position="27"/>
    </location>
</feature>
<evidence type="ECO:0000313" key="4">
    <source>
        <dbReference type="Proteomes" id="UP000190888"/>
    </source>
</evidence>
<organism evidence="3 4">
    <name type="scientific">Sediminibacterium ginsengisoli</name>
    <dbReference type="NCBI Taxonomy" id="413434"/>
    <lineage>
        <taxon>Bacteria</taxon>
        <taxon>Pseudomonadati</taxon>
        <taxon>Bacteroidota</taxon>
        <taxon>Chitinophagia</taxon>
        <taxon>Chitinophagales</taxon>
        <taxon>Chitinophagaceae</taxon>
        <taxon>Sediminibacterium</taxon>
    </lineage>
</organism>
<keyword evidence="1" id="KW-0812">Transmembrane</keyword>
<dbReference type="EMBL" id="FUWH01000001">
    <property type="protein sequence ID" value="SJZ38079.1"/>
    <property type="molecule type" value="Genomic_DNA"/>
</dbReference>
<name>A0A1T4K6M7_9BACT</name>
<keyword evidence="1" id="KW-1133">Transmembrane helix</keyword>
<reference evidence="3 4" key="1">
    <citation type="submission" date="2017-02" db="EMBL/GenBank/DDBJ databases">
        <authorList>
            <person name="Peterson S.W."/>
        </authorList>
    </citation>
    <scope>NUCLEOTIDE SEQUENCE [LARGE SCALE GENOMIC DNA]</scope>
    <source>
        <strain evidence="3 4">DSM 22335</strain>
    </source>
</reference>
<evidence type="ECO:0000256" key="1">
    <source>
        <dbReference type="SAM" id="Phobius"/>
    </source>
</evidence>
<accession>A0A1T4K6M7</accession>
<dbReference type="InterPro" id="IPR000073">
    <property type="entry name" value="AB_hydrolase_1"/>
</dbReference>
<keyword evidence="4" id="KW-1185">Reference proteome</keyword>
<dbReference type="AlphaFoldDB" id="A0A1T4K6M7"/>
<dbReference type="STRING" id="413434.SAMN04488132_101491"/>
<dbReference type="InterPro" id="IPR029058">
    <property type="entry name" value="AB_hydrolase_fold"/>
</dbReference>
<gene>
    <name evidence="3" type="ORF">SAMN04488132_101491</name>
</gene>
<dbReference type="Gene3D" id="3.40.50.1820">
    <property type="entry name" value="alpha/beta hydrolase"/>
    <property type="match status" value="1"/>
</dbReference>
<evidence type="ECO:0000259" key="2">
    <source>
        <dbReference type="Pfam" id="PF00561"/>
    </source>
</evidence>
<dbReference type="SUPFAM" id="SSF53474">
    <property type="entry name" value="alpha/beta-Hydrolases"/>
    <property type="match status" value="1"/>
</dbReference>
<feature type="domain" description="AB hydrolase-1" evidence="2">
    <location>
        <begin position="78"/>
        <end position="179"/>
    </location>
</feature>
<dbReference type="Pfam" id="PF00561">
    <property type="entry name" value="Abhydrolase_1"/>
    <property type="match status" value="1"/>
</dbReference>
<evidence type="ECO:0000313" key="3">
    <source>
        <dbReference type="EMBL" id="SJZ38079.1"/>
    </source>
</evidence>
<dbReference type="Proteomes" id="UP000190888">
    <property type="component" value="Unassembled WGS sequence"/>
</dbReference>
<dbReference type="PANTHER" id="PTHR12277">
    <property type="entry name" value="ALPHA/BETA HYDROLASE DOMAIN-CONTAINING PROTEIN"/>
    <property type="match status" value="1"/>
</dbReference>